<evidence type="ECO:0000256" key="1">
    <source>
        <dbReference type="SAM" id="Coils"/>
    </source>
</evidence>
<dbReference type="GO" id="GO:0005737">
    <property type="term" value="C:cytoplasm"/>
    <property type="evidence" value="ECO:0007669"/>
    <property type="project" value="TreeGrafter"/>
</dbReference>
<dbReference type="PROSITE" id="PS51705">
    <property type="entry name" value="G_HFLX"/>
    <property type="match status" value="1"/>
</dbReference>
<dbReference type="GO" id="GO:0005525">
    <property type="term" value="F:GTP binding"/>
    <property type="evidence" value="ECO:0007669"/>
    <property type="project" value="InterPro"/>
</dbReference>
<feature type="non-terminal residue" evidence="3">
    <location>
        <position position="1"/>
    </location>
</feature>
<feature type="domain" description="Hflx-type G" evidence="2">
    <location>
        <begin position="96"/>
        <end position="252"/>
    </location>
</feature>
<dbReference type="PRINTS" id="PR00326">
    <property type="entry name" value="GTP1OBG"/>
</dbReference>
<sequence length="252" mass="28491">RTQLILDIFAQHAISRDGKLQVELAQLKYVLPRLAQRDTSLSRLAGGIGARGPGETKLEVDRRRVRDRIARLERDLSKLHRQRESRRARRTRRGLPVLSIVGYTNAGKSTLLRALTKKEVRIEDKMFATLDPASRRLRFPREREVIVTDTVGFIRDLPRDLMVAFRATLEELRGADLFLHVVDASAEDVKRRMAAVRKVLDDIDLGETRELLVFNKVDLLPPGQGASLAELHGAVAVSALERTGLRELLQRA</sequence>
<feature type="non-terminal residue" evidence="3">
    <location>
        <position position="252"/>
    </location>
</feature>
<evidence type="ECO:0000259" key="2">
    <source>
        <dbReference type="PROSITE" id="PS51705"/>
    </source>
</evidence>
<reference evidence="3" key="1">
    <citation type="journal article" date="2014" name="Front. Microbiol.">
        <title>High frequency of phylogenetically diverse reductive dehalogenase-homologous genes in deep subseafloor sedimentary metagenomes.</title>
        <authorList>
            <person name="Kawai M."/>
            <person name="Futagami T."/>
            <person name="Toyoda A."/>
            <person name="Takaki Y."/>
            <person name="Nishi S."/>
            <person name="Hori S."/>
            <person name="Arai W."/>
            <person name="Tsubouchi T."/>
            <person name="Morono Y."/>
            <person name="Uchiyama I."/>
            <person name="Ito T."/>
            <person name="Fujiyama A."/>
            <person name="Inagaki F."/>
            <person name="Takami H."/>
        </authorList>
    </citation>
    <scope>NUCLEOTIDE SEQUENCE</scope>
    <source>
        <strain evidence="3">Expedition CK06-06</strain>
    </source>
</reference>
<dbReference type="CDD" id="cd01878">
    <property type="entry name" value="HflX"/>
    <property type="match status" value="1"/>
</dbReference>
<evidence type="ECO:0000313" key="3">
    <source>
        <dbReference type="EMBL" id="GAG35244.1"/>
    </source>
</evidence>
<feature type="coiled-coil region" evidence="1">
    <location>
        <begin position="55"/>
        <end position="89"/>
    </location>
</feature>
<dbReference type="PANTHER" id="PTHR10229">
    <property type="entry name" value="GTP-BINDING PROTEIN HFLX"/>
    <property type="match status" value="1"/>
</dbReference>
<dbReference type="Gene3D" id="3.40.50.300">
    <property type="entry name" value="P-loop containing nucleotide triphosphate hydrolases"/>
    <property type="match status" value="1"/>
</dbReference>
<dbReference type="InterPro" id="IPR006073">
    <property type="entry name" value="GTP-bd"/>
</dbReference>
<dbReference type="GO" id="GO:0043022">
    <property type="term" value="F:ribosome binding"/>
    <property type="evidence" value="ECO:0007669"/>
    <property type="project" value="TreeGrafter"/>
</dbReference>
<dbReference type="InterPro" id="IPR030394">
    <property type="entry name" value="G_HFLX_dom"/>
</dbReference>
<proteinExistence type="predicted"/>
<dbReference type="PANTHER" id="PTHR10229:SF0">
    <property type="entry name" value="GTP-BINDING PROTEIN 6-RELATED"/>
    <property type="match status" value="1"/>
</dbReference>
<dbReference type="InterPro" id="IPR016496">
    <property type="entry name" value="GTPase_HflX"/>
</dbReference>
<dbReference type="NCBIfam" id="TIGR03156">
    <property type="entry name" value="GTP_HflX"/>
    <property type="match status" value="1"/>
</dbReference>
<gene>
    <name evidence="3" type="ORF">S01H1_63396</name>
</gene>
<dbReference type="Pfam" id="PF16360">
    <property type="entry name" value="GTP-bdg_M"/>
    <property type="match status" value="1"/>
</dbReference>
<accession>X0WW77</accession>
<dbReference type="InterPro" id="IPR027417">
    <property type="entry name" value="P-loop_NTPase"/>
</dbReference>
<dbReference type="Pfam" id="PF01926">
    <property type="entry name" value="MMR_HSR1"/>
    <property type="match status" value="1"/>
</dbReference>
<name>X0WW77_9ZZZZ</name>
<keyword evidence="1" id="KW-0175">Coiled coil</keyword>
<comment type="caution">
    <text evidence="3">The sequence shown here is derived from an EMBL/GenBank/DDBJ whole genome shotgun (WGS) entry which is preliminary data.</text>
</comment>
<organism evidence="3">
    <name type="scientific">marine sediment metagenome</name>
    <dbReference type="NCBI Taxonomy" id="412755"/>
    <lineage>
        <taxon>unclassified sequences</taxon>
        <taxon>metagenomes</taxon>
        <taxon>ecological metagenomes</taxon>
    </lineage>
</organism>
<dbReference type="AlphaFoldDB" id="X0WW77"/>
<dbReference type="InterPro" id="IPR032305">
    <property type="entry name" value="GTP-bd_M"/>
</dbReference>
<dbReference type="SUPFAM" id="SSF52540">
    <property type="entry name" value="P-loop containing nucleoside triphosphate hydrolases"/>
    <property type="match status" value="1"/>
</dbReference>
<dbReference type="Gene3D" id="6.10.250.2860">
    <property type="match status" value="1"/>
</dbReference>
<dbReference type="EMBL" id="BARS01041714">
    <property type="protein sequence ID" value="GAG35244.1"/>
    <property type="molecule type" value="Genomic_DNA"/>
</dbReference>
<protein>
    <recommendedName>
        <fullName evidence="2">Hflx-type G domain-containing protein</fullName>
    </recommendedName>
</protein>